<sequence length="278" mass="32266">MSKHVIITSIDDHYGDFLVNHWLRSLKENVDLRDIDIIILDFGLTTSQLRRLKEEKVIIVPCSQSGHIVNARFTKTAQLLEKNHYDQVLFVDGGDIIFQNNISFLFEQDQDIFRAAKLDLEVLFYEAFIPFNFKGDKGKKIYGFLKDKPVLNAGFILGPRDKFISLCNTMNDLITNKKAYGPDQVALNYCIHQEGVKLLDRRYNFMITTVDEGFTIKDGTFYLQNGEQIVVVHNAGHNRYLRPIINFGYGKDFNKLNFLVYHLRRSFFKLIGLIKSLR</sequence>
<reference evidence="1 2" key="1">
    <citation type="journal article" date="2016" name="Nat. Commun.">
        <title>Thousands of microbial genomes shed light on interconnected biogeochemical processes in an aquifer system.</title>
        <authorList>
            <person name="Anantharaman K."/>
            <person name="Brown C.T."/>
            <person name="Hug L.A."/>
            <person name="Sharon I."/>
            <person name="Castelle C.J."/>
            <person name="Probst A.J."/>
            <person name="Thomas B.C."/>
            <person name="Singh A."/>
            <person name="Wilkins M.J."/>
            <person name="Karaoz U."/>
            <person name="Brodie E.L."/>
            <person name="Williams K.H."/>
            <person name="Hubbard S.S."/>
            <person name="Banfield J.F."/>
        </authorList>
    </citation>
    <scope>NUCLEOTIDE SEQUENCE [LARGE SCALE GENOMIC DNA]</scope>
</reference>
<protein>
    <recommendedName>
        <fullName evidence="3">Glycosyltransferase 2-like domain-containing protein</fullName>
    </recommendedName>
</protein>
<dbReference type="Gene3D" id="3.90.550.10">
    <property type="entry name" value="Spore Coat Polysaccharide Biosynthesis Protein SpsA, Chain A"/>
    <property type="match status" value="1"/>
</dbReference>
<evidence type="ECO:0000313" key="1">
    <source>
        <dbReference type="EMBL" id="OGK73187.1"/>
    </source>
</evidence>
<comment type="caution">
    <text evidence="1">The sequence shown here is derived from an EMBL/GenBank/DDBJ whole genome shotgun (WGS) entry which is preliminary data.</text>
</comment>
<organism evidence="1 2">
    <name type="scientific">Candidatus Roizmanbacteria bacterium RIFOXYD1_FULL_38_12</name>
    <dbReference type="NCBI Taxonomy" id="1802093"/>
    <lineage>
        <taxon>Bacteria</taxon>
        <taxon>Candidatus Roizmaniibacteriota</taxon>
    </lineage>
</organism>
<dbReference type="SUPFAM" id="SSF53448">
    <property type="entry name" value="Nucleotide-diphospho-sugar transferases"/>
    <property type="match status" value="1"/>
</dbReference>
<proteinExistence type="predicted"/>
<evidence type="ECO:0000313" key="2">
    <source>
        <dbReference type="Proteomes" id="UP000177050"/>
    </source>
</evidence>
<name>A0A1F7KZ79_9BACT</name>
<dbReference type="Proteomes" id="UP000177050">
    <property type="component" value="Unassembled WGS sequence"/>
</dbReference>
<dbReference type="AlphaFoldDB" id="A0A1F7KZ79"/>
<dbReference type="InterPro" id="IPR029044">
    <property type="entry name" value="Nucleotide-diphossugar_trans"/>
</dbReference>
<gene>
    <name evidence="1" type="ORF">A3K52_00055</name>
</gene>
<dbReference type="EMBL" id="MGBR01000001">
    <property type="protein sequence ID" value="OGK73187.1"/>
    <property type="molecule type" value="Genomic_DNA"/>
</dbReference>
<evidence type="ECO:0008006" key="3">
    <source>
        <dbReference type="Google" id="ProtNLM"/>
    </source>
</evidence>
<accession>A0A1F7KZ79</accession>